<dbReference type="Proteomes" id="UP000663852">
    <property type="component" value="Unassembled WGS sequence"/>
</dbReference>
<name>A0A814FL55_ADIRI</name>
<evidence type="ECO:0000313" key="3">
    <source>
        <dbReference type="EMBL" id="CAF1029001.1"/>
    </source>
</evidence>
<evidence type="ECO:0000313" key="4">
    <source>
        <dbReference type="Proteomes" id="UP000663828"/>
    </source>
</evidence>
<evidence type="ECO:0000256" key="1">
    <source>
        <dbReference type="SAM" id="Phobius"/>
    </source>
</evidence>
<dbReference type="Proteomes" id="UP000663828">
    <property type="component" value="Unassembled WGS sequence"/>
</dbReference>
<dbReference type="EMBL" id="CAJNOR010000693">
    <property type="protein sequence ID" value="CAF0983455.1"/>
    <property type="molecule type" value="Genomic_DNA"/>
</dbReference>
<dbReference type="OrthoDB" id="67682at2759"/>
<gene>
    <name evidence="3" type="ORF">EDS130_LOCUS16308</name>
    <name evidence="2" type="ORF">XAT740_LOCUS12307</name>
</gene>
<keyword evidence="1" id="KW-0812">Transmembrane</keyword>
<feature type="transmembrane region" description="Helical" evidence="1">
    <location>
        <begin position="94"/>
        <end position="117"/>
    </location>
</feature>
<sequence>MFALPTNSNSIFIPTIQTGCLKAEFDSTYPVHLQGIINPEEFQQSIQKINRAISSSAWMMIVGLLFAGCIIGGMICFIVGGIQGTRSREFGFHALIGVGIGLTSFGSIVFSVGCCVIQTQRSARMRQAISQESMKYSARSPIPCSWRLNMTRGLIGSAYIHSHHNQVIYQIVIDVGRANASESGTAVYYSNTVSSTAPTVFIGQPPCYMPSPPPPPPYSVDTIETCLKCGLVRQDLTAKFCSSCGEAFEKF</sequence>
<dbReference type="EMBL" id="CAJNOJ010000070">
    <property type="protein sequence ID" value="CAF1029001.1"/>
    <property type="molecule type" value="Genomic_DNA"/>
</dbReference>
<keyword evidence="1" id="KW-1133">Transmembrane helix</keyword>
<keyword evidence="1" id="KW-0472">Membrane</keyword>
<feature type="transmembrane region" description="Helical" evidence="1">
    <location>
        <begin position="57"/>
        <end position="82"/>
    </location>
</feature>
<comment type="caution">
    <text evidence="2">The sequence shown here is derived from an EMBL/GenBank/DDBJ whole genome shotgun (WGS) entry which is preliminary data.</text>
</comment>
<organism evidence="2 4">
    <name type="scientific">Adineta ricciae</name>
    <name type="common">Rotifer</name>
    <dbReference type="NCBI Taxonomy" id="249248"/>
    <lineage>
        <taxon>Eukaryota</taxon>
        <taxon>Metazoa</taxon>
        <taxon>Spiralia</taxon>
        <taxon>Gnathifera</taxon>
        <taxon>Rotifera</taxon>
        <taxon>Eurotatoria</taxon>
        <taxon>Bdelloidea</taxon>
        <taxon>Adinetida</taxon>
        <taxon>Adinetidae</taxon>
        <taxon>Adineta</taxon>
    </lineage>
</organism>
<evidence type="ECO:0000313" key="2">
    <source>
        <dbReference type="EMBL" id="CAF0983455.1"/>
    </source>
</evidence>
<proteinExistence type="predicted"/>
<dbReference type="AlphaFoldDB" id="A0A814FL55"/>
<protein>
    <submittedName>
        <fullName evidence="2">Uncharacterized protein</fullName>
    </submittedName>
</protein>
<accession>A0A814FL55</accession>
<reference evidence="2" key="1">
    <citation type="submission" date="2021-02" db="EMBL/GenBank/DDBJ databases">
        <authorList>
            <person name="Nowell W R."/>
        </authorList>
    </citation>
    <scope>NUCLEOTIDE SEQUENCE</scope>
</reference>
<keyword evidence="4" id="KW-1185">Reference proteome</keyword>